<dbReference type="InterPro" id="IPR036890">
    <property type="entry name" value="HATPase_C_sf"/>
</dbReference>
<name>A0A2W5V267_9BACT</name>
<comment type="caution">
    <text evidence="1">The sequence shown here is derived from an EMBL/GenBank/DDBJ whole genome shotgun (WGS) entry which is preliminary data.</text>
</comment>
<reference evidence="1 2" key="1">
    <citation type="submission" date="2017-08" db="EMBL/GenBank/DDBJ databases">
        <title>Infants hospitalized years apart are colonized by the same room-sourced microbial strains.</title>
        <authorList>
            <person name="Brooks B."/>
            <person name="Olm M.R."/>
            <person name="Firek B.A."/>
            <person name="Baker R."/>
            <person name="Thomas B.C."/>
            <person name="Morowitz M.J."/>
            <person name="Banfield J.F."/>
        </authorList>
    </citation>
    <scope>NUCLEOTIDE SEQUENCE [LARGE SCALE GENOMIC DNA]</scope>
    <source>
        <strain evidence="1">S2_003_000_R2_14</strain>
    </source>
</reference>
<proteinExistence type="predicted"/>
<accession>A0A2W5V267</accession>
<sequence>MWDCFNSAQTYAAAFEVNEAAMRAGFMPDEATTLSLALAELASRAVSQARGGVASVFFSSDGWRLEVCDAGPALNAPPTLTVSGQLSSLRVHRRTTGGSLVVAQYTRRASA</sequence>
<gene>
    <name evidence="1" type="ORF">DI536_08550</name>
</gene>
<organism evidence="1 2">
    <name type="scientific">Archangium gephyra</name>
    <dbReference type="NCBI Taxonomy" id="48"/>
    <lineage>
        <taxon>Bacteria</taxon>
        <taxon>Pseudomonadati</taxon>
        <taxon>Myxococcota</taxon>
        <taxon>Myxococcia</taxon>
        <taxon>Myxococcales</taxon>
        <taxon>Cystobacterineae</taxon>
        <taxon>Archangiaceae</taxon>
        <taxon>Archangium</taxon>
    </lineage>
</organism>
<dbReference type="Gene3D" id="3.30.565.10">
    <property type="entry name" value="Histidine kinase-like ATPase, C-terminal domain"/>
    <property type="match status" value="1"/>
</dbReference>
<dbReference type="Proteomes" id="UP000249061">
    <property type="component" value="Unassembled WGS sequence"/>
</dbReference>
<evidence type="ECO:0000313" key="2">
    <source>
        <dbReference type="Proteomes" id="UP000249061"/>
    </source>
</evidence>
<protein>
    <submittedName>
        <fullName evidence="1">Uncharacterized protein</fullName>
    </submittedName>
</protein>
<dbReference type="EMBL" id="QFQP01000005">
    <property type="protein sequence ID" value="PZR15488.1"/>
    <property type="molecule type" value="Genomic_DNA"/>
</dbReference>
<evidence type="ECO:0000313" key="1">
    <source>
        <dbReference type="EMBL" id="PZR15488.1"/>
    </source>
</evidence>
<dbReference type="AlphaFoldDB" id="A0A2W5V267"/>